<dbReference type="GO" id="GO:0003887">
    <property type="term" value="F:DNA-directed DNA polymerase activity"/>
    <property type="evidence" value="ECO:0007669"/>
    <property type="project" value="UniProtKB-UniRule"/>
</dbReference>
<dbReference type="Gene3D" id="3.40.1170.60">
    <property type="match status" value="1"/>
</dbReference>
<dbReference type="InterPro" id="IPR022880">
    <property type="entry name" value="DNApol_IV"/>
</dbReference>
<dbReference type="Gene3D" id="1.10.150.20">
    <property type="entry name" value="5' to 3' exonuclease, C-terminal subdomain"/>
    <property type="match status" value="1"/>
</dbReference>
<dbReference type="InterPro" id="IPR043502">
    <property type="entry name" value="DNA/RNA_pol_sf"/>
</dbReference>
<keyword evidence="10 12" id="KW-0234">DNA repair</keyword>
<comment type="similarity">
    <text evidence="1 12">Belongs to the DNA polymerase type-Y family.</text>
</comment>
<dbReference type="SUPFAM" id="SSF56672">
    <property type="entry name" value="DNA/RNA polymerases"/>
    <property type="match status" value="1"/>
</dbReference>
<keyword evidence="12" id="KW-0238">DNA-binding</keyword>
<comment type="subunit">
    <text evidence="12">Monomer.</text>
</comment>
<evidence type="ECO:0000313" key="14">
    <source>
        <dbReference type="EMBL" id="PQV51226.1"/>
    </source>
</evidence>
<keyword evidence="7 12" id="KW-0227">DNA damage</keyword>
<evidence type="ECO:0000256" key="5">
    <source>
        <dbReference type="ARBA" id="ARBA00022705"/>
    </source>
</evidence>
<dbReference type="Gene3D" id="3.30.70.270">
    <property type="match status" value="1"/>
</dbReference>
<keyword evidence="3 12" id="KW-0808">Transferase</keyword>
<keyword evidence="4 12" id="KW-0548">Nucleotidyltransferase</keyword>
<evidence type="ECO:0000256" key="10">
    <source>
        <dbReference type="ARBA" id="ARBA00023204"/>
    </source>
</evidence>
<dbReference type="GO" id="GO:0006261">
    <property type="term" value="P:DNA-templated DNA replication"/>
    <property type="evidence" value="ECO:0007669"/>
    <property type="project" value="UniProtKB-UniRule"/>
</dbReference>
<comment type="caution">
    <text evidence="14">The sequence shown here is derived from an EMBL/GenBank/DDBJ whole genome shotgun (WGS) entry which is preliminary data.</text>
</comment>
<reference evidence="14 15" key="1">
    <citation type="submission" date="2018-02" db="EMBL/GenBank/DDBJ databases">
        <title>Genomic Encyclopedia of Archaeal and Bacterial Type Strains, Phase II (KMG-II): from individual species to whole genera.</title>
        <authorList>
            <person name="Goeker M."/>
        </authorList>
    </citation>
    <scope>NUCLEOTIDE SEQUENCE [LARGE SCALE GENOMIC DNA]</scope>
    <source>
        <strain evidence="14 15">DSM 21165</strain>
    </source>
</reference>
<dbReference type="AlphaFoldDB" id="A0A362X664"/>
<dbReference type="GO" id="GO:0005829">
    <property type="term" value="C:cytosol"/>
    <property type="evidence" value="ECO:0007669"/>
    <property type="project" value="TreeGrafter"/>
</dbReference>
<dbReference type="InterPro" id="IPR017961">
    <property type="entry name" value="DNA_pol_Y-fam_little_finger"/>
</dbReference>
<dbReference type="InterPro" id="IPR043128">
    <property type="entry name" value="Rev_trsase/Diguanyl_cyclase"/>
</dbReference>
<evidence type="ECO:0000256" key="1">
    <source>
        <dbReference type="ARBA" id="ARBA00010945"/>
    </source>
</evidence>
<evidence type="ECO:0000256" key="2">
    <source>
        <dbReference type="ARBA" id="ARBA00022457"/>
    </source>
</evidence>
<comment type="cofactor">
    <cofactor evidence="12">
        <name>Mg(2+)</name>
        <dbReference type="ChEBI" id="CHEBI:18420"/>
    </cofactor>
    <text evidence="12">Binds 2 magnesium ions per subunit.</text>
</comment>
<feature type="binding site" evidence="12">
    <location>
        <position position="11"/>
    </location>
    <ligand>
        <name>Mg(2+)</name>
        <dbReference type="ChEBI" id="CHEBI:18420"/>
    </ligand>
</feature>
<dbReference type="HAMAP" id="MF_01113">
    <property type="entry name" value="DNApol_IV"/>
    <property type="match status" value="1"/>
</dbReference>
<evidence type="ECO:0000259" key="13">
    <source>
        <dbReference type="PROSITE" id="PS50173"/>
    </source>
</evidence>
<dbReference type="GO" id="GO:0006281">
    <property type="term" value="P:DNA repair"/>
    <property type="evidence" value="ECO:0007669"/>
    <property type="project" value="UniProtKB-UniRule"/>
</dbReference>
<dbReference type="NCBIfam" id="NF002677">
    <property type="entry name" value="PRK02406.1"/>
    <property type="match status" value="1"/>
</dbReference>
<dbReference type="InterPro" id="IPR050116">
    <property type="entry name" value="DNA_polymerase-Y"/>
</dbReference>
<evidence type="ECO:0000256" key="11">
    <source>
        <dbReference type="ARBA" id="ARBA00049244"/>
    </source>
</evidence>
<organism evidence="14 15">
    <name type="scientific">Jejuia pallidilutea</name>
    <dbReference type="NCBI Taxonomy" id="504487"/>
    <lineage>
        <taxon>Bacteria</taxon>
        <taxon>Pseudomonadati</taxon>
        <taxon>Bacteroidota</taxon>
        <taxon>Flavobacteriia</taxon>
        <taxon>Flavobacteriales</taxon>
        <taxon>Flavobacteriaceae</taxon>
        <taxon>Jejuia</taxon>
    </lineage>
</organism>
<sequence length="405" mass="46222">MNQNRAIVHMDLDTFFVSCERLLDSKLIGKPVLIGGTSDRGVVASCSYESRRFGIHSAMPMRMAKQLCPEAIVLRGNSGIYTKFSNMVTEVIKESVPLYEKASVDEFYIDLTGMDKFFGCHKLACEIRQRIIKETGLPISFGLSINKTVSKIATGEAKPNNQIQILKGTEKPFLSPLSVRKIPMVGEVTYKSLCDLGIKRIKTIQEMPMEMMHRVLGKNGLSIWKKANGIDNAPVVQYHERKSISTERTFDKDTTDVRKLESIITAMAENLVYHLRKGNKLTSCVTFKIRYSDFQTYTMQKKIPFSSADHKIIPVVMELYKRLYQRRLLVRLIGVKFSHLVEGGYQIDVFDDDEKIINLYQAMDKMRERYGDRAVIRAKAMEARSIGRWNAFNGEPPPLLANRRQ</sequence>
<dbReference type="RefSeq" id="WP_105472291.1">
    <property type="nucleotide sequence ID" value="NZ_PVEO01000001.1"/>
</dbReference>
<feature type="binding site" evidence="12">
    <location>
        <position position="105"/>
    </location>
    <ligand>
        <name>Mg(2+)</name>
        <dbReference type="ChEBI" id="CHEBI:18420"/>
    </ligand>
</feature>
<dbReference type="Pfam" id="PF00817">
    <property type="entry name" value="IMS"/>
    <property type="match status" value="1"/>
</dbReference>
<keyword evidence="5 12" id="KW-0235">DNA replication</keyword>
<dbReference type="FunFam" id="3.30.1490.100:FF:000004">
    <property type="entry name" value="DNA polymerase IV"/>
    <property type="match status" value="1"/>
</dbReference>
<evidence type="ECO:0000256" key="7">
    <source>
        <dbReference type="ARBA" id="ARBA00022763"/>
    </source>
</evidence>
<dbReference type="EMBL" id="PVEO01000001">
    <property type="protein sequence ID" value="PQV51226.1"/>
    <property type="molecule type" value="Genomic_DNA"/>
</dbReference>
<feature type="domain" description="UmuC" evidence="13">
    <location>
        <begin position="7"/>
        <end position="186"/>
    </location>
</feature>
<evidence type="ECO:0000256" key="4">
    <source>
        <dbReference type="ARBA" id="ARBA00022695"/>
    </source>
</evidence>
<dbReference type="EC" id="2.7.7.7" evidence="12"/>
<dbReference type="Proteomes" id="UP000251545">
    <property type="component" value="Unassembled WGS sequence"/>
</dbReference>
<name>A0A362X664_9FLAO</name>
<evidence type="ECO:0000256" key="8">
    <source>
        <dbReference type="ARBA" id="ARBA00022842"/>
    </source>
</evidence>
<gene>
    <name evidence="12" type="primary">dinB</name>
    <name evidence="14" type="ORF">CLV33_101148</name>
</gene>
<comment type="subcellular location">
    <subcellularLocation>
        <location evidence="12">Cytoplasm</location>
    </subcellularLocation>
</comment>
<dbReference type="CDD" id="cd03586">
    <property type="entry name" value="PolY_Pol_IV_kappa"/>
    <property type="match status" value="1"/>
</dbReference>
<keyword evidence="6 12" id="KW-0479">Metal-binding</keyword>
<dbReference type="Pfam" id="PF11799">
    <property type="entry name" value="IMS_C"/>
    <property type="match status" value="1"/>
</dbReference>
<dbReference type="InterPro" id="IPR001126">
    <property type="entry name" value="UmuC"/>
</dbReference>
<comment type="catalytic activity">
    <reaction evidence="11 12">
        <text>DNA(n) + a 2'-deoxyribonucleoside 5'-triphosphate = DNA(n+1) + diphosphate</text>
        <dbReference type="Rhea" id="RHEA:22508"/>
        <dbReference type="Rhea" id="RHEA-COMP:17339"/>
        <dbReference type="Rhea" id="RHEA-COMP:17340"/>
        <dbReference type="ChEBI" id="CHEBI:33019"/>
        <dbReference type="ChEBI" id="CHEBI:61560"/>
        <dbReference type="ChEBI" id="CHEBI:173112"/>
        <dbReference type="EC" id="2.7.7.7"/>
    </reaction>
</comment>
<dbReference type="PANTHER" id="PTHR11076:SF33">
    <property type="entry name" value="DNA POLYMERASE KAPPA"/>
    <property type="match status" value="1"/>
</dbReference>
<comment type="function">
    <text evidence="12">Poorly processive, error-prone DNA polymerase involved in untargeted mutagenesis. Copies undamaged DNA at stalled replication forks, which arise in vivo from mismatched or misaligned primer ends. These misaligned primers can be extended by PolIV. Exhibits no 3'-5' exonuclease (proofreading) activity. May be involved in translesional synthesis, in conjunction with the beta clamp from PolIII.</text>
</comment>
<dbReference type="Gene3D" id="3.30.1490.100">
    <property type="entry name" value="DNA polymerase, Y-family, little finger domain"/>
    <property type="match status" value="1"/>
</dbReference>
<keyword evidence="12" id="KW-0963">Cytoplasm</keyword>
<protein>
    <recommendedName>
        <fullName evidence="12">DNA polymerase IV</fullName>
        <shortName evidence="12">Pol IV</shortName>
        <ecNumber evidence="12">2.7.7.7</ecNumber>
    </recommendedName>
</protein>
<evidence type="ECO:0000256" key="3">
    <source>
        <dbReference type="ARBA" id="ARBA00022679"/>
    </source>
</evidence>
<evidence type="ECO:0000256" key="9">
    <source>
        <dbReference type="ARBA" id="ARBA00022932"/>
    </source>
</evidence>
<dbReference type="GO" id="GO:0009432">
    <property type="term" value="P:SOS response"/>
    <property type="evidence" value="ECO:0007669"/>
    <property type="project" value="TreeGrafter"/>
</dbReference>
<feature type="site" description="Substrate discrimination" evidence="12">
    <location>
        <position position="16"/>
    </location>
</feature>
<dbReference type="GO" id="GO:0000287">
    <property type="term" value="F:magnesium ion binding"/>
    <property type="evidence" value="ECO:0007669"/>
    <property type="project" value="UniProtKB-UniRule"/>
</dbReference>
<evidence type="ECO:0000313" key="15">
    <source>
        <dbReference type="Proteomes" id="UP000251545"/>
    </source>
</evidence>
<keyword evidence="8 12" id="KW-0460">Magnesium</keyword>
<dbReference type="GO" id="GO:0003684">
    <property type="term" value="F:damaged DNA binding"/>
    <property type="evidence" value="ECO:0007669"/>
    <property type="project" value="InterPro"/>
</dbReference>
<dbReference type="PANTHER" id="PTHR11076">
    <property type="entry name" value="DNA REPAIR POLYMERASE UMUC / TRANSFERASE FAMILY MEMBER"/>
    <property type="match status" value="1"/>
</dbReference>
<dbReference type="GO" id="GO:0042276">
    <property type="term" value="P:error-prone translesion synthesis"/>
    <property type="evidence" value="ECO:0007669"/>
    <property type="project" value="TreeGrafter"/>
</dbReference>
<evidence type="ECO:0000256" key="12">
    <source>
        <dbReference type="HAMAP-Rule" id="MF_01113"/>
    </source>
</evidence>
<dbReference type="InterPro" id="IPR036775">
    <property type="entry name" value="DNA_pol_Y-fam_lit_finger_sf"/>
</dbReference>
<proteinExistence type="inferred from homology"/>
<keyword evidence="2 12" id="KW-0515">Mutator protein</keyword>
<keyword evidence="9 12" id="KW-0239">DNA-directed DNA polymerase</keyword>
<feature type="active site" evidence="12">
    <location>
        <position position="106"/>
    </location>
</feature>
<accession>A0A362X664</accession>
<evidence type="ECO:0000256" key="6">
    <source>
        <dbReference type="ARBA" id="ARBA00022723"/>
    </source>
</evidence>
<dbReference type="SUPFAM" id="SSF100879">
    <property type="entry name" value="Lesion bypass DNA polymerase (Y-family), little finger domain"/>
    <property type="match status" value="1"/>
</dbReference>
<dbReference type="PROSITE" id="PS50173">
    <property type="entry name" value="UMUC"/>
    <property type="match status" value="1"/>
</dbReference>